<protein>
    <submittedName>
        <fullName evidence="2">Uncharacterized protein</fullName>
    </submittedName>
</protein>
<dbReference type="Proteomes" id="UP000274822">
    <property type="component" value="Unassembled WGS sequence"/>
</dbReference>
<accession>A0A433QZL8</accession>
<organism evidence="2 3">
    <name type="scientific">Jimgerdemannia flammicorona</name>
    <dbReference type="NCBI Taxonomy" id="994334"/>
    <lineage>
        <taxon>Eukaryota</taxon>
        <taxon>Fungi</taxon>
        <taxon>Fungi incertae sedis</taxon>
        <taxon>Mucoromycota</taxon>
        <taxon>Mucoromycotina</taxon>
        <taxon>Endogonomycetes</taxon>
        <taxon>Endogonales</taxon>
        <taxon>Endogonaceae</taxon>
        <taxon>Jimgerdemannia</taxon>
    </lineage>
</organism>
<evidence type="ECO:0000256" key="1">
    <source>
        <dbReference type="SAM" id="MobiDB-lite"/>
    </source>
</evidence>
<comment type="caution">
    <text evidence="2">The sequence shown here is derived from an EMBL/GenBank/DDBJ whole genome shotgun (WGS) entry which is preliminary data.</text>
</comment>
<sequence length="48" mass="5366">MLRNLASRSPNVTSAREPSDEVYRSFYPGFPLGDVWNVEADSLGYTLS</sequence>
<proteinExistence type="predicted"/>
<name>A0A433QZL8_9FUNG</name>
<gene>
    <name evidence="2" type="ORF">BC938DRAFT_474399</name>
</gene>
<evidence type="ECO:0000313" key="3">
    <source>
        <dbReference type="Proteomes" id="UP000274822"/>
    </source>
</evidence>
<evidence type="ECO:0000313" key="2">
    <source>
        <dbReference type="EMBL" id="RUS35191.1"/>
    </source>
</evidence>
<feature type="region of interest" description="Disordered" evidence="1">
    <location>
        <begin position="1"/>
        <end position="20"/>
    </location>
</feature>
<dbReference type="EMBL" id="RBNJ01000180">
    <property type="protein sequence ID" value="RUS35191.1"/>
    <property type="molecule type" value="Genomic_DNA"/>
</dbReference>
<reference evidence="2 3" key="1">
    <citation type="journal article" date="2018" name="New Phytol.">
        <title>Phylogenomics of Endogonaceae and evolution of mycorrhizas within Mucoromycota.</title>
        <authorList>
            <person name="Chang Y."/>
            <person name="Desiro A."/>
            <person name="Na H."/>
            <person name="Sandor L."/>
            <person name="Lipzen A."/>
            <person name="Clum A."/>
            <person name="Barry K."/>
            <person name="Grigoriev I.V."/>
            <person name="Martin F.M."/>
            <person name="Stajich J.E."/>
            <person name="Smith M.E."/>
            <person name="Bonito G."/>
            <person name="Spatafora J.W."/>
        </authorList>
    </citation>
    <scope>NUCLEOTIDE SEQUENCE [LARGE SCALE GENOMIC DNA]</scope>
    <source>
        <strain evidence="2 3">AD002</strain>
    </source>
</reference>
<feature type="compositionally biased region" description="Polar residues" evidence="1">
    <location>
        <begin position="1"/>
        <end position="16"/>
    </location>
</feature>
<keyword evidence="3" id="KW-1185">Reference proteome</keyword>
<dbReference type="AlphaFoldDB" id="A0A433QZL8"/>